<sequence>MDFDGDNDFCSLPVPQKRRHYKKDSRFVFDLYTLCYDENESVDTVELFTSIVNNTAADNWSEKRRSDREEIRRRLAMGSEEHSQKTKERNTWKTGIQSRLANAQLGRLNDPSSDTESHSSDSETCPKLSKTKHVDNVSALNISLADKPTYPYAGSGHASISSLSSAATANKYQTQQHMQRPPQNNKQQSFQTRLSAFSSEDLECDFFTKQAKLQIEARMALAQAKEMAHMQMEIERQNRRVSPITDIIRVSLRKVGVQMTADKRRVSRQMLTDMNIAQLQILVNSLHTHIEELNESLVHNLMERDDLHVSQDSMLVDIEELTRYIGANEHLAQRYKNQNPYNHN</sequence>
<evidence type="ECO:0000256" key="2">
    <source>
        <dbReference type="SAM" id="MobiDB-lite"/>
    </source>
</evidence>
<evidence type="ECO:0000256" key="1">
    <source>
        <dbReference type="ARBA" id="ARBA00023054"/>
    </source>
</evidence>
<feature type="compositionally biased region" description="Polar residues" evidence="2">
    <location>
        <begin position="170"/>
        <end position="190"/>
    </location>
</feature>
<protein>
    <submittedName>
        <fullName evidence="4">Schwannomin-interacting protein 1</fullName>
    </submittedName>
</protein>
<dbReference type="AlphaFoldDB" id="A0A0A1X1P9"/>
<dbReference type="InterPro" id="IPR015649">
    <property type="entry name" value="SCHIP_1_C"/>
</dbReference>
<feature type="domain" description="Schwannomin interacting protein 1 C-terminal" evidence="3">
    <location>
        <begin position="64"/>
        <end position="151"/>
    </location>
</feature>
<keyword evidence="1" id="KW-0175">Coiled coil</keyword>
<feature type="domain" description="Schwannomin interacting protein 1 C-terminal" evidence="3">
    <location>
        <begin position="169"/>
        <end position="331"/>
    </location>
</feature>
<dbReference type="EMBL" id="GBXI01009704">
    <property type="protein sequence ID" value="JAD04588.1"/>
    <property type="molecule type" value="Transcribed_RNA"/>
</dbReference>
<evidence type="ECO:0000259" key="3">
    <source>
        <dbReference type="Pfam" id="PF10148"/>
    </source>
</evidence>
<dbReference type="GO" id="GO:0030054">
    <property type="term" value="C:cell junction"/>
    <property type="evidence" value="ECO:0007669"/>
    <property type="project" value="TreeGrafter"/>
</dbReference>
<accession>A0A0A1X1P9</accession>
<name>A0A0A1X1P9_ZEUCU</name>
<dbReference type="InterPro" id="IPR039045">
    <property type="entry name" value="SCHIP_1"/>
</dbReference>
<reference evidence="4" key="1">
    <citation type="submission" date="2014-11" db="EMBL/GenBank/DDBJ databases">
        <authorList>
            <person name="Geib S."/>
        </authorList>
    </citation>
    <scope>NUCLEOTIDE SEQUENCE</scope>
</reference>
<dbReference type="PANTHER" id="PTHR13103:SF2">
    <property type="entry name" value="IQCJ-SCHIP1 READTHROUGH TRANSCRIPT PROTEIN-RELATED"/>
    <property type="match status" value="1"/>
</dbReference>
<proteinExistence type="predicted"/>
<feature type="region of interest" description="Disordered" evidence="2">
    <location>
        <begin position="167"/>
        <end position="190"/>
    </location>
</feature>
<feature type="region of interest" description="Disordered" evidence="2">
    <location>
        <begin position="75"/>
        <end position="130"/>
    </location>
</feature>
<dbReference type="Pfam" id="PF10148">
    <property type="entry name" value="SCHIP-1_C"/>
    <property type="match status" value="2"/>
</dbReference>
<evidence type="ECO:0000313" key="4">
    <source>
        <dbReference type="EMBL" id="JAD04588.1"/>
    </source>
</evidence>
<organism evidence="4">
    <name type="scientific">Zeugodacus cucurbitae</name>
    <name type="common">Melon fruit fly</name>
    <name type="synonym">Bactrocera cucurbitae</name>
    <dbReference type="NCBI Taxonomy" id="28588"/>
    <lineage>
        <taxon>Eukaryota</taxon>
        <taxon>Metazoa</taxon>
        <taxon>Ecdysozoa</taxon>
        <taxon>Arthropoda</taxon>
        <taxon>Hexapoda</taxon>
        <taxon>Insecta</taxon>
        <taxon>Pterygota</taxon>
        <taxon>Neoptera</taxon>
        <taxon>Endopterygota</taxon>
        <taxon>Diptera</taxon>
        <taxon>Brachycera</taxon>
        <taxon>Muscomorpha</taxon>
        <taxon>Tephritoidea</taxon>
        <taxon>Tephritidae</taxon>
        <taxon>Zeugodacus</taxon>
        <taxon>Zeugodacus</taxon>
    </lineage>
</organism>
<feature type="compositionally biased region" description="Polar residues" evidence="2">
    <location>
        <begin position="92"/>
        <end position="101"/>
    </location>
</feature>
<feature type="compositionally biased region" description="Basic and acidic residues" evidence="2">
    <location>
        <begin position="75"/>
        <end position="91"/>
    </location>
</feature>
<dbReference type="PANTHER" id="PTHR13103">
    <property type="entry name" value="SCHWANNOMIN INTERACTING PROTEIN 1"/>
    <property type="match status" value="1"/>
</dbReference>
<reference evidence="4" key="2">
    <citation type="journal article" date="2015" name="Gigascience">
        <title>Reconstructing a comprehensive transcriptome assembly of a white-pupal translocated strain of the pest fruit fly Bactrocera cucurbitae.</title>
        <authorList>
            <person name="Sim S.B."/>
            <person name="Calla B."/>
            <person name="Hall B."/>
            <person name="DeRego T."/>
            <person name="Geib S.M."/>
        </authorList>
    </citation>
    <scope>NUCLEOTIDE SEQUENCE</scope>
</reference>
<dbReference type="GO" id="GO:0005886">
    <property type="term" value="C:plasma membrane"/>
    <property type="evidence" value="ECO:0007669"/>
    <property type="project" value="TreeGrafter"/>
</dbReference>
<gene>
    <name evidence="4" type="primary">Schip1_0</name>
    <name evidence="4" type="ORF">g.43635</name>
</gene>
<dbReference type="GO" id="GO:0035332">
    <property type="term" value="P:positive regulation of hippo signaling"/>
    <property type="evidence" value="ECO:0007669"/>
    <property type="project" value="TreeGrafter"/>
</dbReference>